<dbReference type="AlphaFoldDB" id="A0A7H0VDU0"/>
<dbReference type="EMBL" id="CP060139">
    <property type="protein sequence ID" value="QNR23888.1"/>
    <property type="molecule type" value="Genomic_DNA"/>
</dbReference>
<keyword evidence="3" id="KW-1185">Reference proteome</keyword>
<dbReference type="SUPFAM" id="SSF52833">
    <property type="entry name" value="Thioredoxin-like"/>
    <property type="match status" value="1"/>
</dbReference>
<feature type="domain" description="DSBA-like thioredoxin" evidence="1">
    <location>
        <begin position="6"/>
        <end position="204"/>
    </location>
</feature>
<dbReference type="CDD" id="cd03025">
    <property type="entry name" value="DsbA_FrnE_like"/>
    <property type="match status" value="1"/>
</dbReference>
<proteinExistence type="predicted"/>
<gene>
    <name evidence="2" type="ORF">H4K34_16150</name>
</gene>
<accession>A0A7H0VDU0</accession>
<dbReference type="Proteomes" id="UP000516305">
    <property type="component" value="Chromosome"/>
</dbReference>
<protein>
    <submittedName>
        <fullName evidence="2">DsbA family protein</fullName>
    </submittedName>
</protein>
<evidence type="ECO:0000259" key="1">
    <source>
        <dbReference type="Pfam" id="PF01323"/>
    </source>
</evidence>
<dbReference type="InterPro" id="IPR001853">
    <property type="entry name" value="DSBA-like_thioredoxin_dom"/>
</dbReference>
<sequence>MERPVVYYVFDVLCSWCYGFSETMHQFHEDHKDSIDFRIMSGGMVLGEREGAIGDLPDAVKEGFKRVEEMSGRPFSAAFYEMLDKGEAQLSSLPGALALATLRTYQPDNAMAFAKRMQEAFYQEGLPPAQAATYGHCAEDFGMNSEDFMKLMVDKERLELVQKEFEVVKQWGITGFPTVVYQDKDKAYLLARGYVSREQLDENLKKIQELV</sequence>
<dbReference type="Pfam" id="PF01323">
    <property type="entry name" value="DSBA"/>
    <property type="match status" value="1"/>
</dbReference>
<organism evidence="2 3">
    <name type="scientific">Croceimicrobium hydrocarbonivorans</name>
    <dbReference type="NCBI Taxonomy" id="2761580"/>
    <lineage>
        <taxon>Bacteria</taxon>
        <taxon>Pseudomonadati</taxon>
        <taxon>Bacteroidota</taxon>
        <taxon>Flavobacteriia</taxon>
        <taxon>Flavobacteriales</taxon>
        <taxon>Owenweeksiaceae</taxon>
        <taxon>Croceimicrobium</taxon>
    </lineage>
</organism>
<dbReference type="GO" id="GO:0016491">
    <property type="term" value="F:oxidoreductase activity"/>
    <property type="evidence" value="ECO:0007669"/>
    <property type="project" value="InterPro"/>
</dbReference>
<dbReference type="Gene3D" id="3.40.30.10">
    <property type="entry name" value="Glutaredoxin"/>
    <property type="match status" value="1"/>
</dbReference>
<name>A0A7H0VDU0_9FLAO</name>
<dbReference type="PANTHER" id="PTHR13887">
    <property type="entry name" value="GLUTATHIONE S-TRANSFERASE KAPPA"/>
    <property type="match status" value="1"/>
</dbReference>
<evidence type="ECO:0000313" key="2">
    <source>
        <dbReference type="EMBL" id="QNR23888.1"/>
    </source>
</evidence>
<dbReference type="Gene3D" id="1.10.472.60">
    <property type="entry name" value="putative protein disulfide isomerase domain"/>
    <property type="match status" value="1"/>
</dbReference>
<evidence type="ECO:0000313" key="3">
    <source>
        <dbReference type="Proteomes" id="UP000516305"/>
    </source>
</evidence>
<dbReference type="KEGG" id="chyd:H4K34_16150"/>
<dbReference type="PANTHER" id="PTHR13887:SF54">
    <property type="entry name" value="DSBA FAMILY PROTEIN"/>
    <property type="match status" value="1"/>
</dbReference>
<reference evidence="2 3" key="1">
    <citation type="submission" date="2020-08" db="EMBL/GenBank/DDBJ databases">
        <title>Croceimicrobium hydrocarbonivorans gen. nov., sp. nov., a novel marine bacterium isolated from a bacterial consortium that degrades polyethylene terephthalate.</title>
        <authorList>
            <person name="Liu R."/>
        </authorList>
    </citation>
    <scope>NUCLEOTIDE SEQUENCE [LARGE SCALE GENOMIC DNA]</scope>
    <source>
        <strain evidence="2 3">A20-9</strain>
    </source>
</reference>
<dbReference type="InterPro" id="IPR036249">
    <property type="entry name" value="Thioredoxin-like_sf"/>
</dbReference>
<dbReference type="RefSeq" id="WP_210758424.1">
    <property type="nucleotide sequence ID" value="NZ_CP060139.1"/>
</dbReference>